<name>A0A820EKB2_9BILA</name>
<dbReference type="Proteomes" id="UP000663874">
    <property type="component" value="Unassembled WGS sequence"/>
</dbReference>
<organism evidence="2 3">
    <name type="scientific">Rotaria sordida</name>
    <dbReference type="NCBI Taxonomy" id="392033"/>
    <lineage>
        <taxon>Eukaryota</taxon>
        <taxon>Metazoa</taxon>
        <taxon>Spiralia</taxon>
        <taxon>Gnathifera</taxon>
        <taxon>Rotifera</taxon>
        <taxon>Eurotatoria</taxon>
        <taxon>Bdelloidea</taxon>
        <taxon>Philodinida</taxon>
        <taxon>Philodinidae</taxon>
        <taxon>Rotaria</taxon>
    </lineage>
</organism>
<dbReference type="GO" id="GO:0006508">
    <property type="term" value="P:proteolysis"/>
    <property type="evidence" value="ECO:0007669"/>
    <property type="project" value="InterPro"/>
</dbReference>
<feature type="non-terminal residue" evidence="2">
    <location>
        <position position="53"/>
    </location>
</feature>
<proteinExistence type="predicted"/>
<dbReference type="GO" id="GO:0004197">
    <property type="term" value="F:cysteine-type endopeptidase activity"/>
    <property type="evidence" value="ECO:0007669"/>
    <property type="project" value="InterPro"/>
</dbReference>
<dbReference type="EMBL" id="CAJOBE010022351">
    <property type="protein sequence ID" value="CAF4249959.1"/>
    <property type="molecule type" value="Genomic_DNA"/>
</dbReference>
<reference evidence="2" key="1">
    <citation type="submission" date="2021-02" db="EMBL/GenBank/DDBJ databases">
        <authorList>
            <person name="Nowell W R."/>
        </authorList>
    </citation>
    <scope>NUCLEOTIDE SEQUENCE</scope>
</reference>
<feature type="domain" description="Peptidase C14 caspase" evidence="1">
    <location>
        <begin position="5"/>
        <end position="53"/>
    </location>
</feature>
<accession>A0A820EKB2</accession>
<dbReference type="Pfam" id="PF00656">
    <property type="entry name" value="Peptidase_C14"/>
    <property type="match status" value="1"/>
</dbReference>
<protein>
    <recommendedName>
        <fullName evidence="1">Peptidase C14 caspase domain-containing protein</fullName>
    </recommendedName>
</protein>
<evidence type="ECO:0000313" key="3">
    <source>
        <dbReference type="Proteomes" id="UP000663874"/>
    </source>
</evidence>
<evidence type="ECO:0000259" key="1">
    <source>
        <dbReference type="Pfam" id="PF00656"/>
    </source>
</evidence>
<sequence length="53" mass="5844">MPGYVIGFSCAPGTEADDNEEQKNGLYTQHLLKHIVKRNTDISKVLRAVNTAV</sequence>
<dbReference type="InterPro" id="IPR029030">
    <property type="entry name" value="Caspase-like_dom_sf"/>
</dbReference>
<dbReference type="Gene3D" id="3.40.50.1460">
    <property type="match status" value="1"/>
</dbReference>
<evidence type="ECO:0000313" key="2">
    <source>
        <dbReference type="EMBL" id="CAF4249959.1"/>
    </source>
</evidence>
<comment type="caution">
    <text evidence="2">The sequence shown here is derived from an EMBL/GenBank/DDBJ whole genome shotgun (WGS) entry which is preliminary data.</text>
</comment>
<dbReference type="InterPro" id="IPR011600">
    <property type="entry name" value="Pept_C14_caspase"/>
</dbReference>
<dbReference type="AlphaFoldDB" id="A0A820EKB2"/>
<gene>
    <name evidence="2" type="ORF">FNK824_LOCUS38570</name>
</gene>
<dbReference type="SUPFAM" id="SSF52129">
    <property type="entry name" value="Caspase-like"/>
    <property type="match status" value="1"/>
</dbReference>